<accession>A0A5J4TLG9</accession>
<reference evidence="1 2" key="1">
    <citation type="submission" date="2019-03" db="EMBL/GenBank/DDBJ databases">
        <title>Single cell metagenomics reveals metabolic interactions within the superorganism composed of flagellate Streblomastix strix and complex community of Bacteroidetes bacteria on its surface.</title>
        <authorList>
            <person name="Treitli S.C."/>
            <person name="Kolisko M."/>
            <person name="Husnik F."/>
            <person name="Keeling P."/>
            <person name="Hampl V."/>
        </authorList>
    </citation>
    <scope>NUCLEOTIDE SEQUENCE [LARGE SCALE GENOMIC DNA]</scope>
    <source>
        <strain evidence="1">ST1C</strain>
    </source>
</reference>
<proteinExistence type="predicted"/>
<dbReference type="EMBL" id="SNRW01028842">
    <property type="protein sequence ID" value="KAA6359148.1"/>
    <property type="molecule type" value="Genomic_DNA"/>
</dbReference>
<dbReference type="Proteomes" id="UP000324800">
    <property type="component" value="Unassembled WGS sequence"/>
</dbReference>
<name>A0A5J4TLG9_9EUKA</name>
<comment type="caution">
    <text evidence="1">The sequence shown here is derived from an EMBL/GenBank/DDBJ whole genome shotgun (WGS) entry which is preliminary data.</text>
</comment>
<sequence length="38" mass="4130">DLLMNPPRGVITARNLSIEVNAYFNANKLASQISLIGD</sequence>
<evidence type="ECO:0000313" key="1">
    <source>
        <dbReference type="EMBL" id="KAA6359148.1"/>
    </source>
</evidence>
<dbReference type="AlphaFoldDB" id="A0A5J4TLG9"/>
<protein>
    <submittedName>
        <fullName evidence="1">Uncharacterized protein</fullName>
    </submittedName>
</protein>
<gene>
    <name evidence="1" type="ORF">EZS28_045325</name>
</gene>
<evidence type="ECO:0000313" key="2">
    <source>
        <dbReference type="Proteomes" id="UP000324800"/>
    </source>
</evidence>
<organism evidence="1 2">
    <name type="scientific">Streblomastix strix</name>
    <dbReference type="NCBI Taxonomy" id="222440"/>
    <lineage>
        <taxon>Eukaryota</taxon>
        <taxon>Metamonada</taxon>
        <taxon>Preaxostyla</taxon>
        <taxon>Oxymonadida</taxon>
        <taxon>Streblomastigidae</taxon>
        <taxon>Streblomastix</taxon>
    </lineage>
</organism>
<feature type="non-terminal residue" evidence="1">
    <location>
        <position position="1"/>
    </location>
</feature>